<proteinExistence type="predicted"/>
<protein>
    <recommendedName>
        <fullName evidence="4">FNIP repeat-containing protein</fullName>
    </recommendedName>
</protein>
<organism evidence="2 3">
    <name type="scientific">Polysphondylium violaceum</name>
    <dbReference type="NCBI Taxonomy" id="133409"/>
    <lineage>
        <taxon>Eukaryota</taxon>
        <taxon>Amoebozoa</taxon>
        <taxon>Evosea</taxon>
        <taxon>Eumycetozoa</taxon>
        <taxon>Dictyostelia</taxon>
        <taxon>Dictyosteliales</taxon>
        <taxon>Dictyosteliaceae</taxon>
        <taxon>Polysphondylium</taxon>
    </lineage>
</organism>
<keyword evidence="1" id="KW-0677">Repeat</keyword>
<name>A0A8J4PWB3_9MYCE</name>
<gene>
    <name evidence="2" type="ORF">CYY_007963</name>
</gene>
<evidence type="ECO:0000256" key="1">
    <source>
        <dbReference type="ARBA" id="ARBA00022737"/>
    </source>
</evidence>
<dbReference type="OrthoDB" id="24203at2759"/>
<dbReference type="InterPro" id="IPR051251">
    <property type="entry name" value="STK_FNIP-Repeat"/>
</dbReference>
<dbReference type="PANTHER" id="PTHR32134:SF169">
    <property type="entry name" value="FNIP REPEAT-CONTAINING PROTEIN-RELATED"/>
    <property type="match status" value="1"/>
</dbReference>
<dbReference type="PANTHER" id="PTHR32134">
    <property type="entry name" value="FNIP REPEAT-CONTAINING PROTEIN"/>
    <property type="match status" value="1"/>
</dbReference>
<dbReference type="Proteomes" id="UP000695562">
    <property type="component" value="Unassembled WGS sequence"/>
</dbReference>
<evidence type="ECO:0000313" key="2">
    <source>
        <dbReference type="EMBL" id="KAF2070721.1"/>
    </source>
</evidence>
<dbReference type="AlphaFoldDB" id="A0A8J4PWB3"/>
<comment type="caution">
    <text evidence="2">The sequence shown here is derived from an EMBL/GenBank/DDBJ whole genome shotgun (WGS) entry which is preliminary data.</text>
</comment>
<accession>A0A8J4PWB3</accession>
<dbReference type="EMBL" id="AJWJ01000454">
    <property type="protein sequence ID" value="KAF2070721.1"/>
    <property type="molecule type" value="Genomic_DNA"/>
</dbReference>
<evidence type="ECO:0008006" key="4">
    <source>
        <dbReference type="Google" id="ProtNLM"/>
    </source>
</evidence>
<sequence>MFNIIVELYCNTLIKDLTKNINIQQITFDYQCSFKEGDLPQGIVDLEFLTGVYPISSGLFPNTLKQLYLGEDSGPEITKQMLPLGLTNLLVDNNIVLDITSLNHLTFLKSLFLYSFENPLDTPLPKSLEDLTLSNFNQPIHKGVLPLGLKTFMMGDDFDQDLYPGMFPDTLTELGLSGQLDFETHKDQIHQILPKSLTKLKCLNYMSPFYVGFLPESLERITMNSQHENKVFPASLPNNLKTLIFGKEYKTFTLQRDVIPPSVTYLSLPVVFDQEFIDQDGFNILPPNLTYLAIGGDYRRKFIKNSLPNSLKTLWLTTYKLSFEPNVLPNSIHTLFFDCSSLETLKPNVIPPSVTKLIFLRGFNAYIEPNALPNSITQIVFRERYRHVILPGVLPNSLSSLQLSVFDLTDVFLPNNITHLTIELHKDQCLFANFIPLSVKKLLISGSSLRDSLKKEFFPPNLTFLKVAPIHFPLEPGMFPPNLHTLDLGSYFNQSININSIPPSVKYLCLPKTYDLKKANFQSTTIPILGTSLSYKENNNNNM</sequence>
<evidence type="ECO:0000313" key="3">
    <source>
        <dbReference type="Proteomes" id="UP000695562"/>
    </source>
</evidence>
<dbReference type="SUPFAM" id="SSF52058">
    <property type="entry name" value="L domain-like"/>
    <property type="match status" value="1"/>
</dbReference>
<keyword evidence="3" id="KW-1185">Reference proteome</keyword>
<dbReference type="Pfam" id="PF05725">
    <property type="entry name" value="FNIP"/>
    <property type="match status" value="5"/>
</dbReference>
<reference evidence="2" key="1">
    <citation type="submission" date="2020-01" db="EMBL/GenBank/DDBJ databases">
        <title>Development of genomics and gene disruption for Polysphondylium violaceum indicates a role for the polyketide synthase stlB in stalk morphogenesis.</title>
        <authorList>
            <person name="Narita B."/>
            <person name="Kawabe Y."/>
            <person name="Kin K."/>
            <person name="Saito T."/>
            <person name="Gibbs R."/>
            <person name="Kuspa A."/>
            <person name="Muzny D."/>
            <person name="Queller D."/>
            <person name="Richards S."/>
            <person name="Strassman J."/>
            <person name="Sucgang R."/>
            <person name="Worley K."/>
            <person name="Schaap P."/>
        </authorList>
    </citation>
    <scope>NUCLEOTIDE SEQUENCE</scope>
    <source>
        <strain evidence="2">QSvi11</strain>
    </source>
</reference>
<dbReference type="InterPro" id="IPR008615">
    <property type="entry name" value="FNIP"/>
</dbReference>